<dbReference type="PANTHER" id="PTHR12053:SF3">
    <property type="entry name" value="CARBOXYPEPTIDASE Q"/>
    <property type="match status" value="1"/>
</dbReference>
<keyword evidence="10 21" id="KW-0732">Signal</keyword>
<dbReference type="Gene3D" id="3.50.30.30">
    <property type="match status" value="1"/>
</dbReference>
<dbReference type="EMBL" id="SLXV01000001">
    <property type="protein sequence ID" value="TCP70736.1"/>
    <property type="molecule type" value="Genomic_DNA"/>
</dbReference>
<evidence type="ECO:0000256" key="2">
    <source>
        <dbReference type="ARBA" id="ARBA00004371"/>
    </source>
</evidence>
<dbReference type="InterPro" id="IPR046450">
    <property type="entry name" value="PA_dom_sf"/>
</dbReference>
<evidence type="ECO:0000259" key="23">
    <source>
        <dbReference type="Pfam" id="PF04389"/>
    </source>
</evidence>
<keyword evidence="25" id="KW-1185">Reference proteome</keyword>
<dbReference type="AlphaFoldDB" id="A0A4R2SCT5"/>
<dbReference type="GO" id="GO:0006508">
    <property type="term" value="P:proteolysis"/>
    <property type="evidence" value="ECO:0007669"/>
    <property type="project" value="UniProtKB-KW"/>
</dbReference>
<evidence type="ECO:0000256" key="14">
    <source>
        <dbReference type="ARBA" id="ARBA00023034"/>
    </source>
</evidence>
<reference evidence="24 25" key="1">
    <citation type="submission" date="2019-03" db="EMBL/GenBank/DDBJ databases">
        <title>Genomic Encyclopedia of Type Strains, Phase IV (KMG-IV): sequencing the most valuable type-strain genomes for metagenomic binning, comparative biology and taxonomic classification.</title>
        <authorList>
            <person name="Goeker M."/>
        </authorList>
    </citation>
    <scope>NUCLEOTIDE SEQUENCE [LARGE SCALE GENOMIC DNA]</scope>
    <source>
        <strain evidence="24 25">DSM 46831</strain>
    </source>
</reference>
<dbReference type="GO" id="GO:0004180">
    <property type="term" value="F:carboxypeptidase activity"/>
    <property type="evidence" value="ECO:0007669"/>
    <property type="project" value="UniProtKB-KW"/>
</dbReference>
<keyword evidence="6" id="KW-0964">Secreted</keyword>
<evidence type="ECO:0000256" key="6">
    <source>
        <dbReference type="ARBA" id="ARBA00022525"/>
    </source>
</evidence>
<dbReference type="GO" id="GO:0005576">
    <property type="term" value="C:extracellular region"/>
    <property type="evidence" value="ECO:0007669"/>
    <property type="project" value="UniProtKB-SubCell"/>
</dbReference>
<evidence type="ECO:0000259" key="22">
    <source>
        <dbReference type="Pfam" id="PF02225"/>
    </source>
</evidence>
<keyword evidence="11" id="KW-0378">Hydrolase</keyword>
<dbReference type="OrthoDB" id="9762302at2"/>
<evidence type="ECO:0000256" key="9">
    <source>
        <dbReference type="ARBA" id="ARBA00022723"/>
    </source>
</evidence>
<dbReference type="GO" id="GO:0046872">
    <property type="term" value="F:metal ion binding"/>
    <property type="evidence" value="ECO:0007669"/>
    <property type="project" value="UniProtKB-KW"/>
</dbReference>
<gene>
    <name evidence="24" type="ORF">EDD57_101180</name>
</gene>
<dbReference type="GO" id="GO:0070573">
    <property type="term" value="F:metallodipeptidase activity"/>
    <property type="evidence" value="ECO:0007669"/>
    <property type="project" value="InterPro"/>
</dbReference>
<evidence type="ECO:0000256" key="8">
    <source>
        <dbReference type="ARBA" id="ARBA00022670"/>
    </source>
</evidence>
<evidence type="ECO:0000256" key="21">
    <source>
        <dbReference type="SAM" id="SignalP"/>
    </source>
</evidence>
<keyword evidence="18" id="KW-0458">Lysosome</keyword>
<feature type="domain" description="PA" evidence="22">
    <location>
        <begin position="129"/>
        <end position="209"/>
    </location>
</feature>
<evidence type="ECO:0000256" key="20">
    <source>
        <dbReference type="ARBA" id="ARBA00033328"/>
    </source>
</evidence>
<dbReference type="Pfam" id="PF02225">
    <property type="entry name" value="PA"/>
    <property type="match status" value="1"/>
</dbReference>
<keyword evidence="15" id="KW-0482">Metalloprotease</keyword>
<evidence type="ECO:0000256" key="13">
    <source>
        <dbReference type="ARBA" id="ARBA00022833"/>
    </source>
</evidence>
<dbReference type="CDD" id="cd02133">
    <property type="entry name" value="PA_C5a_like"/>
    <property type="match status" value="1"/>
</dbReference>
<protein>
    <recommendedName>
        <fullName evidence="5">Carboxypeptidase Q</fullName>
    </recommendedName>
    <alternativeName>
        <fullName evidence="20">Plasma glutamate carboxypeptidase</fullName>
    </alternativeName>
</protein>
<comment type="subcellular location">
    <subcellularLocation>
        <location evidence="1">Endoplasmic reticulum</location>
    </subcellularLocation>
    <subcellularLocation>
        <location evidence="3">Golgi apparatus</location>
    </subcellularLocation>
    <subcellularLocation>
        <location evidence="2">Lysosome</location>
    </subcellularLocation>
    <subcellularLocation>
        <location evidence="4">Secreted</location>
    </subcellularLocation>
</comment>
<keyword evidence="16" id="KW-0865">Zymogen</keyword>
<dbReference type="PANTHER" id="PTHR12053">
    <property type="entry name" value="PROTEASE FAMILY M28 PLASMA GLUTAMATE CARBOXYPEPTIDASE-RELATED"/>
    <property type="match status" value="1"/>
</dbReference>
<dbReference type="Pfam" id="PF04389">
    <property type="entry name" value="Peptidase_M28"/>
    <property type="match status" value="1"/>
</dbReference>
<dbReference type="SUPFAM" id="SSF52025">
    <property type="entry name" value="PA domain"/>
    <property type="match status" value="1"/>
</dbReference>
<organism evidence="24 25">
    <name type="scientific">Baia soyae</name>
    <dbReference type="NCBI Taxonomy" id="1544746"/>
    <lineage>
        <taxon>Bacteria</taxon>
        <taxon>Bacillati</taxon>
        <taxon>Bacillota</taxon>
        <taxon>Bacilli</taxon>
        <taxon>Bacillales</taxon>
        <taxon>Thermoactinomycetaceae</taxon>
        <taxon>Baia</taxon>
    </lineage>
</organism>
<evidence type="ECO:0000256" key="16">
    <source>
        <dbReference type="ARBA" id="ARBA00023145"/>
    </source>
</evidence>
<keyword evidence="24" id="KW-0031">Aminopeptidase</keyword>
<comment type="subunit">
    <text evidence="19">Homodimer. The monomeric form is inactive while the homodimer is active.</text>
</comment>
<dbReference type="Gene3D" id="3.40.630.10">
    <property type="entry name" value="Zn peptidases"/>
    <property type="match status" value="1"/>
</dbReference>
<keyword evidence="7" id="KW-0121">Carboxypeptidase</keyword>
<evidence type="ECO:0000256" key="19">
    <source>
        <dbReference type="ARBA" id="ARBA00025833"/>
    </source>
</evidence>
<name>A0A4R2SCT5_9BACL</name>
<evidence type="ECO:0000256" key="5">
    <source>
        <dbReference type="ARBA" id="ARBA00014116"/>
    </source>
</evidence>
<evidence type="ECO:0000256" key="11">
    <source>
        <dbReference type="ARBA" id="ARBA00022801"/>
    </source>
</evidence>
<sequence>MLKKAIRNTAMGLMLSIPLVFTTAFASSVPVQDKGHAKPRVSEERIYRDIAWMASKDDARMAGTPGEHQAAKVIAQRFKKLGFDVKMQRFPFTRFESHGAALTVSQPENKSFETAPLTYSPSTPAQGLSADLVYAGLGAESDFASVDVKGKIALIKRGTLTFYDKTQNAAKAGAIGVVIFNNTTGKLGGTLGQQTSIPAIGLTDTDGALLVNMLSGGQKVTTTMKADTEVVNTYSQNVIGTYKAKNARKAKTLVVGAHYDGVDSAAANDNASGTATMLEVARLASQKKLDMNVRFIAFGAEEAGLVGSEFYAKSLKPEEAANISAMVNMDMVGVGDQLGVMTASANAQSFVADLAVEKAEELQITPNRGFSTRSDHASFEPLGIPVAFLNVGEDPNYHSDQDTLDKIQKPNLKNVGTIVTNLVLDIADNNSGAPAPAKRLIQPSKEIQVKQAHHDHGIYLLTK</sequence>
<comment type="caution">
    <text evidence="24">The sequence shown here is derived from an EMBL/GenBank/DDBJ whole genome shotgun (WGS) entry which is preliminary data.</text>
</comment>
<dbReference type="SUPFAM" id="SSF53187">
    <property type="entry name" value="Zn-dependent exopeptidases"/>
    <property type="match status" value="1"/>
</dbReference>
<evidence type="ECO:0000256" key="18">
    <source>
        <dbReference type="ARBA" id="ARBA00023228"/>
    </source>
</evidence>
<evidence type="ECO:0000256" key="12">
    <source>
        <dbReference type="ARBA" id="ARBA00022824"/>
    </source>
</evidence>
<keyword evidence="12" id="KW-0256">Endoplasmic reticulum</keyword>
<dbReference type="InterPro" id="IPR003137">
    <property type="entry name" value="PA_domain"/>
</dbReference>
<evidence type="ECO:0000256" key="7">
    <source>
        <dbReference type="ARBA" id="ARBA00022645"/>
    </source>
</evidence>
<dbReference type="InterPro" id="IPR007484">
    <property type="entry name" value="Peptidase_M28"/>
</dbReference>
<dbReference type="Proteomes" id="UP000294746">
    <property type="component" value="Unassembled WGS sequence"/>
</dbReference>
<dbReference type="InterPro" id="IPR039866">
    <property type="entry name" value="CPQ"/>
</dbReference>
<keyword evidence="13" id="KW-0862">Zinc</keyword>
<evidence type="ECO:0000256" key="3">
    <source>
        <dbReference type="ARBA" id="ARBA00004555"/>
    </source>
</evidence>
<evidence type="ECO:0000256" key="17">
    <source>
        <dbReference type="ARBA" id="ARBA00023180"/>
    </source>
</evidence>
<proteinExistence type="predicted"/>
<feature type="domain" description="Peptidase M28" evidence="23">
    <location>
        <begin position="237"/>
        <end position="422"/>
    </location>
</feature>
<evidence type="ECO:0000256" key="1">
    <source>
        <dbReference type="ARBA" id="ARBA00004240"/>
    </source>
</evidence>
<evidence type="ECO:0000313" key="24">
    <source>
        <dbReference type="EMBL" id="TCP70736.1"/>
    </source>
</evidence>
<dbReference type="GO" id="GO:0005764">
    <property type="term" value="C:lysosome"/>
    <property type="evidence" value="ECO:0007669"/>
    <property type="project" value="UniProtKB-SubCell"/>
</dbReference>
<keyword evidence="9" id="KW-0479">Metal-binding</keyword>
<evidence type="ECO:0000256" key="4">
    <source>
        <dbReference type="ARBA" id="ARBA00004613"/>
    </source>
</evidence>
<evidence type="ECO:0000256" key="15">
    <source>
        <dbReference type="ARBA" id="ARBA00023049"/>
    </source>
</evidence>
<keyword evidence="14" id="KW-0333">Golgi apparatus</keyword>
<dbReference type="GO" id="GO:0004177">
    <property type="term" value="F:aminopeptidase activity"/>
    <property type="evidence" value="ECO:0007669"/>
    <property type="project" value="UniProtKB-KW"/>
</dbReference>
<evidence type="ECO:0000313" key="25">
    <source>
        <dbReference type="Proteomes" id="UP000294746"/>
    </source>
</evidence>
<accession>A0A4R2SCT5</accession>
<feature type="chain" id="PRO_5020845632" description="Carboxypeptidase Q" evidence="21">
    <location>
        <begin position="27"/>
        <end position="463"/>
    </location>
</feature>
<evidence type="ECO:0000256" key="10">
    <source>
        <dbReference type="ARBA" id="ARBA00022729"/>
    </source>
</evidence>
<keyword evidence="8" id="KW-0645">Protease</keyword>
<keyword evidence="17" id="KW-0325">Glycoprotein</keyword>
<feature type="signal peptide" evidence="21">
    <location>
        <begin position="1"/>
        <end position="26"/>
    </location>
</feature>